<sequence>MHSSEIPLIQTLLPRFFFYVLFLYICAPCHPASLLILEQGNAWRLSGLVVALWW</sequence>
<dbReference type="AlphaFoldDB" id="A0A0A8XZW0"/>
<reference evidence="2" key="2">
    <citation type="journal article" date="2015" name="Data Brief">
        <title>Shoot transcriptome of the giant reed, Arundo donax.</title>
        <authorList>
            <person name="Barrero R.A."/>
            <person name="Guerrero F.D."/>
            <person name="Moolhuijzen P."/>
            <person name="Goolsby J.A."/>
            <person name="Tidwell J."/>
            <person name="Bellgard S.E."/>
            <person name="Bellgard M.I."/>
        </authorList>
    </citation>
    <scope>NUCLEOTIDE SEQUENCE</scope>
    <source>
        <tissue evidence="2">Shoot tissue taken approximately 20 cm above the soil surface</tissue>
    </source>
</reference>
<reference evidence="2" key="1">
    <citation type="submission" date="2014-09" db="EMBL/GenBank/DDBJ databases">
        <authorList>
            <person name="Magalhaes I.L.F."/>
            <person name="Oliveira U."/>
            <person name="Santos F.R."/>
            <person name="Vidigal T.H.D.A."/>
            <person name="Brescovit A.D."/>
            <person name="Santos A.J."/>
        </authorList>
    </citation>
    <scope>NUCLEOTIDE SEQUENCE</scope>
    <source>
        <tissue evidence="2">Shoot tissue taken approximately 20 cm above the soil surface</tissue>
    </source>
</reference>
<evidence type="ECO:0000256" key="1">
    <source>
        <dbReference type="SAM" id="Phobius"/>
    </source>
</evidence>
<evidence type="ECO:0000313" key="2">
    <source>
        <dbReference type="EMBL" id="JAD18150.1"/>
    </source>
</evidence>
<accession>A0A0A8XZW0</accession>
<keyword evidence="1" id="KW-0472">Membrane</keyword>
<protein>
    <submittedName>
        <fullName evidence="2">Uncharacterized protein</fullName>
    </submittedName>
</protein>
<proteinExistence type="predicted"/>
<keyword evidence="1" id="KW-1133">Transmembrane helix</keyword>
<keyword evidence="1" id="KW-0812">Transmembrane</keyword>
<dbReference type="EMBL" id="GBRH01279745">
    <property type="protein sequence ID" value="JAD18150.1"/>
    <property type="molecule type" value="Transcribed_RNA"/>
</dbReference>
<feature type="transmembrane region" description="Helical" evidence="1">
    <location>
        <begin position="16"/>
        <end position="37"/>
    </location>
</feature>
<organism evidence="2">
    <name type="scientific">Arundo donax</name>
    <name type="common">Giant reed</name>
    <name type="synonym">Donax arundinaceus</name>
    <dbReference type="NCBI Taxonomy" id="35708"/>
    <lineage>
        <taxon>Eukaryota</taxon>
        <taxon>Viridiplantae</taxon>
        <taxon>Streptophyta</taxon>
        <taxon>Embryophyta</taxon>
        <taxon>Tracheophyta</taxon>
        <taxon>Spermatophyta</taxon>
        <taxon>Magnoliopsida</taxon>
        <taxon>Liliopsida</taxon>
        <taxon>Poales</taxon>
        <taxon>Poaceae</taxon>
        <taxon>PACMAD clade</taxon>
        <taxon>Arundinoideae</taxon>
        <taxon>Arundineae</taxon>
        <taxon>Arundo</taxon>
    </lineage>
</organism>
<name>A0A0A8XZW0_ARUDO</name>